<sequence length="664" mass="70670">MPPSAVSASRHVPLRARRALLALAVGAAPVAAQPVRKDAPALRLPKLFTDGMVVQRGVPIRVWGWAAPNAPVAVTFRGTTGRATADARGAWAVQLPPAAAGGPYAITVAAARDTLRVRDVLVGDVWVASGQSNMEWPVSAVTDAPAVIAAAHDSALRQFKVPISWAERPEDDLAGGSWAPADPAHVGAFSGVAYFFAKELREHERVPIGIVNTTWGGSAIETWLSADVQGLAPDAPAKTLAAERARLEKLRDSIQARIGVVPERDPGLVGGKAVWADPALDDASWSTIAVPGYWEGQGFASVDGVAWYRTTFTLSADEARAPVRLLLGAIDDDDVTWVNGVEVGRTAGYNVPRTYTVPTSALHAGANSLVVRVSDYSGGGGIAGGDSPRLEIGGASRSLAGQWKFKVAELAVRMDAQRTNKVAAITYDKMVHPLLPFPIKGVIWYQGESNANDDAQARAYRGQFASLITSWRKAWQGSAPTFPFLWVQLPNYTAPDSVPSASGGGWALQRESMEAALALPNTGRAVIIDVGGANLLHPTNKQDPGHRLALVARRVAYHENVLASGPTYRSHEVRGDSVIVTFDHVGGGLTSKAPDASVGAFALAGADHRWAWANARIEGNRVVVWSDRVHRPVAVRYAWANNPVDANLYNRDGLPAAPFRTDDW</sequence>
<evidence type="ECO:0000313" key="3">
    <source>
        <dbReference type="EMBL" id="AHG92051.1"/>
    </source>
</evidence>
<dbReference type="RefSeq" id="WP_025413481.1">
    <property type="nucleotide sequence ID" value="NZ_CP007128.1"/>
</dbReference>
<accession>W0RMP1</accession>
<organism evidence="3 4">
    <name type="scientific">Gemmatirosa kalamazoonensis</name>
    <dbReference type="NCBI Taxonomy" id="861299"/>
    <lineage>
        <taxon>Bacteria</taxon>
        <taxon>Pseudomonadati</taxon>
        <taxon>Gemmatimonadota</taxon>
        <taxon>Gemmatimonadia</taxon>
        <taxon>Gemmatimonadales</taxon>
        <taxon>Gemmatimonadaceae</taxon>
        <taxon>Gemmatirosa</taxon>
    </lineage>
</organism>
<dbReference type="Pfam" id="PF03629">
    <property type="entry name" value="SASA"/>
    <property type="match status" value="2"/>
</dbReference>
<gene>
    <name evidence="3" type="ORF">J421_4514</name>
</gene>
<dbReference type="Gene3D" id="2.60.40.10">
    <property type="entry name" value="Immunoglobulins"/>
    <property type="match status" value="1"/>
</dbReference>
<proteinExistence type="predicted"/>
<evidence type="ECO:0000313" key="4">
    <source>
        <dbReference type="Proteomes" id="UP000019151"/>
    </source>
</evidence>
<evidence type="ECO:0000256" key="1">
    <source>
        <dbReference type="ARBA" id="ARBA00022801"/>
    </source>
</evidence>
<dbReference type="PANTHER" id="PTHR22901:SF0">
    <property type="entry name" value="SIALATE O-ACETYLESTERASE"/>
    <property type="match status" value="1"/>
</dbReference>
<dbReference type="InParanoid" id="W0RMP1"/>
<dbReference type="EMBL" id="CP007128">
    <property type="protein sequence ID" value="AHG92051.1"/>
    <property type="molecule type" value="Genomic_DNA"/>
</dbReference>
<dbReference type="InterPro" id="IPR039329">
    <property type="entry name" value="SIAE"/>
</dbReference>
<dbReference type="InterPro" id="IPR008979">
    <property type="entry name" value="Galactose-bd-like_sf"/>
</dbReference>
<dbReference type="InterPro" id="IPR005181">
    <property type="entry name" value="SASA"/>
</dbReference>
<dbReference type="HOGENOM" id="CLU_015150_2_0_0"/>
<dbReference type="SUPFAM" id="SSF52266">
    <property type="entry name" value="SGNH hydrolase"/>
    <property type="match status" value="1"/>
</dbReference>
<dbReference type="STRING" id="861299.J421_4514"/>
<dbReference type="PANTHER" id="PTHR22901">
    <property type="entry name" value="SIALATE O-ACETYLESTERASE"/>
    <property type="match status" value="1"/>
</dbReference>
<protein>
    <recommendedName>
        <fullName evidence="2">Sialate O-acetylesterase domain-containing protein</fullName>
    </recommendedName>
</protein>
<dbReference type="OrthoDB" id="183320at2"/>
<dbReference type="PATRIC" id="fig|861299.3.peg.4570"/>
<dbReference type="Gene3D" id="2.60.120.260">
    <property type="entry name" value="Galactose-binding domain-like"/>
    <property type="match status" value="1"/>
</dbReference>
<dbReference type="KEGG" id="gba:J421_4514"/>
<dbReference type="AlphaFoldDB" id="W0RMP1"/>
<dbReference type="InterPro" id="IPR013783">
    <property type="entry name" value="Ig-like_fold"/>
</dbReference>
<evidence type="ECO:0000259" key="2">
    <source>
        <dbReference type="Pfam" id="PF03629"/>
    </source>
</evidence>
<dbReference type="InterPro" id="IPR036514">
    <property type="entry name" value="SGNH_hydro_sf"/>
</dbReference>
<feature type="domain" description="Sialate O-acetylesterase" evidence="2">
    <location>
        <begin position="438"/>
        <end position="492"/>
    </location>
</feature>
<keyword evidence="1" id="KW-0378">Hydrolase</keyword>
<reference evidence="3 4" key="1">
    <citation type="journal article" date="2014" name="Genome Announc.">
        <title>Genome Sequence and Methylome of Soil Bacterium Gemmatirosa kalamazoonensis KBS708T, a Member of the Rarely Cultivated Gemmatimonadetes Phylum.</title>
        <authorList>
            <person name="Debruyn J.M."/>
            <person name="Radosevich M."/>
            <person name="Wommack K.E."/>
            <person name="Polson S.W."/>
            <person name="Hauser L.J."/>
            <person name="Fawaz M.N."/>
            <person name="Korlach J."/>
            <person name="Tsai Y.C."/>
        </authorList>
    </citation>
    <scope>NUCLEOTIDE SEQUENCE [LARGE SCALE GENOMIC DNA]</scope>
    <source>
        <strain evidence="3 4">KBS708</strain>
    </source>
</reference>
<dbReference type="Gene3D" id="3.40.50.1110">
    <property type="entry name" value="SGNH hydrolase"/>
    <property type="match status" value="1"/>
</dbReference>
<keyword evidence="4" id="KW-1185">Reference proteome</keyword>
<name>W0RMP1_9BACT</name>
<dbReference type="GO" id="GO:0005975">
    <property type="term" value="P:carbohydrate metabolic process"/>
    <property type="evidence" value="ECO:0007669"/>
    <property type="project" value="TreeGrafter"/>
</dbReference>
<dbReference type="Proteomes" id="UP000019151">
    <property type="component" value="Chromosome"/>
</dbReference>
<dbReference type="eggNOG" id="COG3250">
    <property type="taxonomic scope" value="Bacteria"/>
</dbReference>
<feature type="domain" description="Sialate O-acetylesterase" evidence="2">
    <location>
        <begin position="123"/>
        <end position="225"/>
    </location>
</feature>
<dbReference type="SUPFAM" id="SSF49785">
    <property type="entry name" value="Galactose-binding domain-like"/>
    <property type="match status" value="1"/>
</dbReference>
<dbReference type="GO" id="GO:0001681">
    <property type="term" value="F:sialate O-acetylesterase activity"/>
    <property type="evidence" value="ECO:0007669"/>
    <property type="project" value="InterPro"/>
</dbReference>